<keyword evidence="1" id="KW-1133">Transmembrane helix</keyword>
<proteinExistence type="predicted"/>
<organism evidence="2">
    <name type="scientific">bioreactor metagenome</name>
    <dbReference type="NCBI Taxonomy" id="1076179"/>
    <lineage>
        <taxon>unclassified sequences</taxon>
        <taxon>metagenomes</taxon>
        <taxon>ecological metagenomes</taxon>
    </lineage>
</organism>
<evidence type="ECO:0000256" key="1">
    <source>
        <dbReference type="SAM" id="Phobius"/>
    </source>
</evidence>
<gene>
    <name evidence="2" type="ORF">SDC9_108599</name>
</gene>
<sequence>MVGASIISIFYIALVIAMLGLGIYTLVLVIKALKIYIRNNS</sequence>
<accession>A0A645B8D9</accession>
<evidence type="ECO:0000313" key="2">
    <source>
        <dbReference type="EMBL" id="MPM61739.1"/>
    </source>
</evidence>
<dbReference type="AlphaFoldDB" id="A0A645B8D9"/>
<keyword evidence="1" id="KW-0812">Transmembrane</keyword>
<reference evidence="2" key="1">
    <citation type="submission" date="2019-08" db="EMBL/GenBank/DDBJ databases">
        <authorList>
            <person name="Kucharzyk K."/>
            <person name="Murdoch R.W."/>
            <person name="Higgins S."/>
            <person name="Loffler F."/>
        </authorList>
    </citation>
    <scope>NUCLEOTIDE SEQUENCE</scope>
</reference>
<dbReference type="EMBL" id="VSSQ01018503">
    <property type="protein sequence ID" value="MPM61739.1"/>
    <property type="molecule type" value="Genomic_DNA"/>
</dbReference>
<protein>
    <submittedName>
        <fullName evidence="2">Uncharacterized protein</fullName>
    </submittedName>
</protein>
<keyword evidence="1" id="KW-0472">Membrane</keyword>
<comment type="caution">
    <text evidence="2">The sequence shown here is derived from an EMBL/GenBank/DDBJ whole genome shotgun (WGS) entry which is preliminary data.</text>
</comment>
<feature type="transmembrane region" description="Helical" evidence="1">
    <location>
        <begin position="6"/>
        <end position="30"/>
    </location>
</feature>
<name>A0A645B8D9_9ZZZZ</name>